<dbReference type="Pfam" id="PF00072">
    <property type="entry name" value="Response_reg"/>
    <property type="match status" value="1"/>
</dbReference>
<keyword evidence="4" id="KW-0804">Transcription</keyword>
<accession>A0A0S4QV08</accession>
<evidence type="ECO:0000256" key="3">
    <source>
        <dbReference type="ARBA" id="ARBA00023125"/>
    </source>
</evidence>
<dbReference type="GO" id="GO:0006355">
    <property type="term" value="P:regulation of DNA-templated transcription"/>
    <property type="evidence" value="ECO:0007669"/>
    <property type="project" value="InterPro"/>
</dbReference>
<evidence type="ECO:0000256" key="5">
    <source>
        <dbReference type="PROSITE-ProRule" id="PRU00169"/>
    </source>
</evidence>
<keyword evidence="1 5" id="KW-0597">Phosphoprotein</keyword>
<evidence type="ECO:0000313" key="9">
    <source>
        <dbReference type="Proteomes" id="UP000198802"/>
    </source>
</evidence>
<protein>
    <submittedName>
        <fullName evidence="8">DNA-binding response regulator, NarL/FixJ family, contains REC and HTH domains</fullName>
    </submittedName>
</protein>
<dbReference type="InterPro" id="IPR016032">
    <property type="entry name" value="Sig_transdc_resp-reg_C-effctor"/>
</dbReference>
<reference evidence="9" key="1">
    <citation type="submission" date="2015-11" db="EMBL/GenBank/DDBJ databases">
        <authorList>
            <person name="Varghese N."/>
        </authorList>
    </citation>
    <scope>NUCLEOTIDE SEQUENCE [LARGE SCALE GENOMIC DNA]</scope>
    <source>
        <strain evidence="9">DSM 45899</strain>
    </source>
</reference>
<organism evidence="8 9">
    <name type="scientific">Parafrankia irregularis</name>
    <dbReference type="NCBI Taxonomy" id="795642"/>
    <lineage>
        <taxon>Bacteria</taxon>
        <taxon>Bacillati</taxon>
        <taxon>Actinomycetota</taxon>
        <taxon>Actinomycetes</taxon>
        <taxon>Frankiales</taxon>
        <taxon>Frankiaceae</taxon>
        <taxon>Parafrankia</taxon>
    </lineage>
</organism>
<dbReference type="SUPFAM" id="SSF52172">
    <property type="entry name" value="CheY-like"/>
    <property type="match status" value="1"/>
</dbReference>
<name>A0A0S4QV08_9ACTN</name>
<gene>
    <name evidence="8" type="ORF">Ga0074812_12474</name>
</gene>
<evidence type="ECO:0000259" key="6">
    <source>
        <dbReference type="PROSITE" id="PS50043"/>
    </source>
</evidence>
<evidence type="ECO:0000313" key="8">
    <source>
        <dbReference type="EMBL" id="CUU59049.1"/>
    </source>
</evidence>
<dbReference type="Gene3D" id="3.40.50.2300">
    <property type="match status" value="1"/>
</dbReference>
<evidence type="ECO:0000256" key="1">
    <source>
        <dbReference type="ARBA" id="ARBA00022553"/>
    </source>
</evidence>
<dbReference type="InterPro" id="IPR039420">
    <property type="entry name" value="WalR-like"/>
</dbReference>
<dbReference type="PROSITE" id="PS50043">
    <property type="entry name" value="HTH_LUXR_2"/>
    <property type="match status" value="1"/>
</dbReference>
<feature type="domain" description="Response regulatory" evidence="7">
    <location>
        <begin position="5"/>
        <end position="120"/>
    </location>
</feature>
<dbReference type="PANTHER" id="PTHR43214">
    <property type="entry name" value="TWO-COMPONENT RESPONSE REGULATOR"/>
    <property type="match status" value="1"/>
</dbReference>
<dbReference type="PROSITE" id="PS50110">
    <property type="entry name" value="RESPONSE_REGULATORY"/>
    <property type="match status" value="1"/>
</dbReference>
<feature type="modified residue" description="4-aspartylphosphate" evidence="5">
    <location>
        <position position="55"/>
    </location>
</feature>
<dbReference type="PANTHER" id="PTHR43214:SF24">
    <property type="entry name" value="TRANSCRIPTIONAL REGULATORY PROTEIN NARL-RELATED"/>
    <property type="match status" value="1"/>
</dbReference>
<dbReference type="CDD" id="cd17535">
    <property type="entry name" value="REC_NarL-like"/>
    <property type="match status" value="1"/>
</dbReference>
<keyword evidence="9" id="KW-1185">Reference proteome</keyword>
<dbReference type="InterPro" id="IPR058245">
    <property type="entry name" value="NreC/VraR/RcsB-like_REC"/>
</dbReference>
<dbReference type="InterPro" id="IPR001789">
    <property type="entry name" value="Sig_transdc_resp-reg_receiver"/>
</dbReference>
<dbReference type="RefSeq" id="WP_091282981.1">
    <property type="nucleotide sequence ID" value="NZ_FAOZ01000024.1"/>
</dbReference>
<evidence type="ECO:0000256" key="2">
    <source>
        <dbReference type="ARBA" id="ARBA00023015"/>
    </source>
</evidence>
<evidence type="ECO:0000259" key="7">
    <source>
        <dbReference type="PROSITE" id="PS50110"/>
    </source>
</evidence>
<dbReference type="Proteomes" id="UP000198802">
    <property type="component" value="Unassembled WGS sequence"/>
</dbReference>
<dbReference type="InterPro" id="IPR011006">
    <property type="entry name" value="CheY-like_superfamily"/>
</dbReference>
<dbReference type="GO" id="GO:0003677">
    <property type="term" value="F:DNA binding"/>
    <property type="evidence" value="ECO:0007669"/>
    <property type="project" value="UniProtKB-KW"/>
</dbReference>
<dbReference type="SMART" id="SM00421">
    <property type="entry name" value="HTH_LUXR"/>
    <property type="match status" value="1"/>
</dbReference>
<dbReference type="PRINTS" id="PR00038">
    <property type="entry name" value="HTHLUXR"/>
</dbReference>
<proteinExistence type="predicted"/>
<dbReference type="InterPro" id="IPR000792">
    <property type="entry name" value="Tscrpt_reg_LuxR_C"/>
</dbReference>
<dbReference type="SUPFAM" id="SSF46894">
    <property type="entry name" value="C-terminal effector domain of the bipartite response regulators"/>
    <property type="match status" value="1"/>
</dbReference>
<keyword evidence="3 8" id="KW-0238">DNA-binding</keyword>
<dbReference type="SMART" id="SM00448">
    <property type="entry name" value="REC"/>
    <property type="match status" value="1"/>
</dbReference>
<keyword evidence="2" id="KW-0805">Transcription regulation</keyword>
<dbReference type="EMBL" id="FAOZ01000024">
    <property type="protein sequence ID" value="CUU59049.1"/>
    <property type="molecule type" value="Genomic_DNA"/>
</dbReference>
<dbReference type="Pfam" id="PF00196">
    <property type="entry name" value="GerE"/>
    <property type="match status" value="1"/>
</dbReference>
<dbReference type="GO" id="GO:0000160">
    <property type="term" value="P:phosphorelay signal transduction system"/>
    <property type="evidence" value="ECO:0007669"/>
    <property type="project" value="InterPro"/>
</dbReference>
<sequence length="214" mass="22295">MTSLRVVIADDHELFRDGLRGLLADLGATVVAETADGNAALAAVLLHRPDVVLMDLRMPGLGGIEATARIGEQAPGTSVLVLTMSEDTASLQAALQAGARGYLLKESSKADVARALEAVARGELVIGPGVADKVRHAVGGLSPRIFPQLTDAEIRVLDLVADGLANGQIAARLSLSEKTVRNRISTILTKLEAATRTEVILRARDAGFGSGTTE</sequence>
<dbReference type="AlphaFoldDB" id="A0A0S4QV08"/>
<dbReference type="CDD" id="cd06170">
    <property type="entry name" value="LuxR_C_like"/>
    <property type="match status" value="1"/>
</dbReference>
<evidence type="ECO:0000256" key="4">
    <source>
        <dbReference type="ARBA" id="ARBA00023163"/>
    </source>
</evidence>
<feature type="domain" description="HTH luxR-type" evidence="6">
    <location>
        <begin position="142"/>
        <end position="207"/>
    </location>
</feature>